<evidence type="ECO:0000313" key="3">
    <source>
        <dbReference type="Proteomes" id="UP000494218"/>
    </source>
</evidence>
<proteinExistence type="predicted"/>
<name>A0A6P2IEV0_BURL3</name>
<dbReference type="Pfam" id="PF04607">
    <property type="entry name" value="RelA_SpoT"/>
    <property type="match status" value="1"/>
</dbReference>
<dbReference type="SUPFAM" id="SSF81301">
    <property type="entry name" value="Nucleotidyltransferase"/>
    <property type="match status" value="1"/>
</dbReference>
<dbReference type="SMART" id="SM00954">
    <property type="entry name" value="RelA_SpoT"/>
    <property type="match status" value="1"/>
</dbReference>
<dbReference type="CDD" id="cd05399">
    <property type="entry name" value="NT_Rel-Spo_like"/>
    <property type="match status" value="1"/>
</dbReference>
<evidence type="ECO:0000259" key="1">
    <source>
        <dbReference type="SMART" id="SM00954"/>
    </source>
</evidence>
<dbReference type="AlphaFoldDB" id="A0A6P2IEV0"/>
<evidence type="ECO:0000313" key="2">
    <source>
        <dbReference type="EMBL" id="VWB29492.1"/>
    </source>
</evidence>
<dbReference type="GO" id="GO:0016301">
    <property type="term" value="F:kinase activity"/>
    <property type="evidence" value="ECO:0007669"/>
    <property type="project" value="UniProtKB-KW"/>
</dbReference>
<dbReference type="InterPro" id="IPR007685">
    <property type="entry name" value="RelA_SpoT"/>
</dbReference>
<sequence length="372" mass="42449">MADAKCYEILNEYDAAEGSYRILGKKLTDLMADLLDGDSIRVHSVTFRRKERDSLEKKIASKPSGKYACLADITDICGLRIVTYFEDDVARVEALVRREFSIDEKNYENKSAQLDDNEFGYRSVHHIVSLGDARRNLPENKKIKSLKAEVQIRSILQHAWAEIEHDLGYKFDAAVPKLVRRRFYRLAGLFELADQEFMTIRDQLTEYAGQLPSEIVEKPAEVTVDMLSLSVFVEQSAIVADLDREIANIGNWMLVSINDDMASRDAAMLRFLGIITIDQVVSELTKYRQLILDFARAWINRSKTFEEFPDDDPGYDEVKKGIVLMYLSYVKVLSSGTIAIVKTYVNEFFDGDVTMPERLMEVFKSVVDSRGA</sequence>
<dbReference type="GO" id="GO:0015969">
    <property type="term" value="P:guanosine tetraphosphate metabolic process"/>
    <property type="evidence" value="ECO:0007669"/>
    <property type="project" value="InterPro"/>
</dbReference>
<dbReference type="PANTHER" id="PTHR41773">
    <property type="entry name" value="GTP PYROPHOSPHATASE-RELATED"/>
    <property type="match status" value="1"/>
</dbReference>
<reference evidence="2 3" key="1">
    <citation type="submission" date="2019-09" db="EMBL/GenBank/DDBJ databases">
        <authorList>
            <person name="Depoorter E."/>
        </authorList>
    </citation>
    <scope>NUCLEOTIDE SEQUENCE [LARGE SCALE GENOMIC DNA]</scope>
    <source>
        <strain evidence="2">LMG 23254</strain>
    </source>
</reference>
<dbReference type="GO" id="GO:0008728">
    <property type="term" value="F:GTP diphosphokinase activity"/>
    <property type="evidence" value="ECO:0007669"/>
    <property type="project" value="UniProtKB-EC"/>
</dbReference>
<accession>A0A6P2IEV0</accession>
<dbReference type="EMBL" id="CABVPW010000005">
    <property type="protein sequence ID" value="VWB29492.1"/>
    <property type="molecule type" value="Genomic_DNA"/>
</dbReference>
<keyword evidence="2" id="KW-0808">Transferase</keyword>
<dbReference type="Gene3D" id="3.30.460.10">
    <property type="entry name" value="Beta Polymerase, domain 2"/>
    <property type="match status" value="1"/>
</dbReference>
<organism evidence="2 3">
    <name type="scientific">Burkholderia lata (strain ATCC 17760 / DSM 23089 / LMG 22485 / NCIMB 9086 / R18194 / 383)</name>
    <dbReference type="NCBI Taxonomy" id="482957"/>
    <lineage>
        <taxon>Bacteria</taxon>
        <taxon>Pseudomonadati</taxon>
        <taxon>Pseudomonadota</taxon>
        <taxon>Betaproteobacteria</taxon>
        <taxon>Burkholderiales</taxon>
        <taxon>Burkholderiaceae</taxon>
        <taxon>Burkholderia</taxon>
        <taxon>Burkholderia cepacia complex</taxon>
    </lineage>
</organism>
<dbReference type="Proteomes" id="UP000494218">
    <property type="component" value="Unassembled WGS sequence"/>
</dbReference>
<protein>
    <submittedName>
        <fullName evidence="2">GTP pyrophosphokinase YjbM</fullName>
        <ecNumber evidence="2">2.7.6.5</ecNumber>
    </submittedName>
</protein>
<dbReference type="PANTHER" id="PTHR41773:SF1">
    <property type="entry name" value="RELA_SPOT DOMAIN-CONTAINING PROTEIN"/>
    <property type="match status" value="1"/>
</dbReference>
<gene>
    <name evidence="2" type="primary">yjbM_1</name>
    <name evidence="2" type="ORF">BLA23254_01256</name>
</gene>
<dbReference type="InterPro" id="IPR043519">
    <property type="entry name" value="NT_sf"/>
</dbReference>
<feature type="domain" description="RelA/SpoT" evidence="1">
    <location>
        <begin position="47"/>
        <end position="175"/>
    </location>
</feature>
<dbReference type="EC" id="2.7.6.5" evidence="2"/>
<dbReference type="Gene3D" id="1.10.287.860">
    <property type="entry name" value="Nucleotidyltransferase"/>
    <property type="match status" value="1"/>
</dbReference>
<keyword evidence="2" id="KW-0418">Kinase</keyword>